<keyword evidence="5" id="KW-1185">Reference proteome</keyword>
<name>A0A8J3BF80_9ACTN</name>
<feature type="transmembrane region" description="Helical" evidence="2">
    <location>
        <begin position="431"/>
        <end position="452"/>
    </location>
</feature>
<evidence type="ECO:0000313" key="4">
    <source>
        <dbReference type="EMBL" id="GGJ99598.1"/>
    </source>
</evidence>
<keyword evidence="2" id="KW-1133">Transmembrane helix</keyword>
<feature type="signal peptide" evidence="3">
    <location>
        <begin position="1"/>
        <end position="37"/>
    </location>
</feature>
<organism evidence="4 5">
    <name type="scientific">Pilimelia anulata</name>
    <dbReference type="NCBI Taxonomy" id="53371"/>
    <lineage>
        <taxon>Bacteria</taxon>
        <taxon>Bacillati</taxon>
        <taxon>Actinomycetota</taxon>
        <taxon>Actinomycetes</taxon>
        <taxon>Micromonosporales</taxon>
        <taxon>Micromonosporaceae</taxon>
        <taxon>Pilimelia</taxon>
    </lineage>
</organism>
<evidence type="ECO:0000256" key="1">
    <source>
        <dbReference type="SAM" id="MobiDB-lite"/>
    </source>
</evidence>
<keyword evidence="2" id="KW-0472">Membrane</keyword>
<proteinExistence type="predicted"/>
<evidence type="ECO:0000256" key="3">
    <source>
        <dbReference type="SAM" id="SignalP"/>
    </source>
</evidence>
<reference evidence="4" key="2">
    <citation type="submission" date="2020-09" db="EMBL/GenBank/DDBJ databases">
        <authorList>
            <person name="Sun Q."/>
            <person name="Ohkuma M."/>
        </authorList>
    </citation>
    <scope>NUCLEOTIDE SEQUENCE</scope>
    <source>
        <strain evidence="4">JCM 3090</strain>
    </source>
</reference>
<dbReference type="Proteomes" id="UP000649739">
    <property type="component" value="Unassembled WGS sequence"/>
</dbReference>
<gene>
    <name evidence="4" type="ORF">GCM10010123_31910</name>
</gene>
<dbReference type="AlphaFoldDB" id="A0A8J3BF80"/>
<feature type="compositionally biased region" description="Polar residues" evidence="1">
    <location>
        <begin position="413"/>
        <end position="423"/>
    </location>
</feature>
<feature type="region of interest" description="Disordered" evidence="1">
    <location>
        <begin position="380"/>
        <end position="423"/>
    </location>
</feature>
<dbReference type="InterPro" id="IPR008969">
    <property type="entry name" value="CarboxyPept-like_regulatory"/>
</dbReference>
<evidence type="ECO:0000256" key="2">
    <source>
        <dbReference type="SAM" id="Phobius"/>
    </source>
</evidence>
<protein>
    <submittedName>
        <fullName evidence="4">Uncharacterized protein</fullName>
    </submittedName>
</protein>
<feature type="chain" id="PRO_5038831747" evidence="3">
    <location>
        <begin position="38"/>
        <end position="462"/>
    </location>
</feature>
<keyword evidence="3" id="KW-0732">Signal</keyword>
<keyword evidence="2" id="KW-0812">Transmembrane</keyword>
<accession>A0A8J3BF80</accession>
<reference evidence="4" key="1">
    <citation type="journal article" date="2014" name="Int. J. Syst. Evol. Microbiol.">
        <title>Complete genome sequence of Corynebacterium casei LMG S-19264T (=DSM 44701T), isolated from a smear-ripened cheese.</title>
        <authorList>
            <consortium name="US DOE Joint Genome Institute (JGI-PGF)"/>
            <person name="Walter F."/>
            <person name="Albersmeier A."/>
            <person name="Kalinowski J."/>
            <person name="Ruckert C."/>
        </authorList>
    </citation>
    <scope>NUCLEOTIDE SEQUENCE</scope>
    <source>
        <strain evidence="4">JCM 3090</strain>
    </source>
</reference>
<sequence length="462" mass="47634">MHTVVTQSGRRRGGGVTTRLSLALGAFALGLSAPAAAAVAAPPEPIADSAAKLTGPVKSLPDLNAPELKGDKDSKGAASVLSTLPKELDCSDDGDWVFRIDGVGHRSKVPAPKFIVAKAAKGKPAFAKLASEERGAAYYSVPGEANLTGHAGAWISTAWKGTFTLIAAPCEAPTLTAESEPTLVVKGSKVFVSGKLTDADGAPVARHEITLESACSDRCRRYGKGDRGRHGKVLRAKTDRKGRYFFKLRPGEIGLHELTVRSAARAPEAGEPGLASATKTLGVWVVPHKKFHKSGELGSSKGDALIAGPKATVLTGDGFRPGSDVAILLYGEPTVITVVKADGEGRISVEVDLPADLRGEHRLVALGEDRRCRPRILIRKVTVQAPPTKPGGGGGGDTGTTDPEPQPEPSTKPVANTETDGSTLPVTGASLAGVLVGGGAIVAGGVGLRFLARRRRGATPLG</sequence>
<comment type="caution">
    <text evidence="4">The sequence shown here is derived from an EMBL/GenBank/DDBJ whole genome shotgun (WGS) entry which is preliminary data.</text>
</comment>
<dbReference type="EMBL" id="BMQB01000006">
    <property type="protein sequence ID" value="GGJ99598.1"/>
    <property type="molecule type" value="Genomic_DNA"/>
</dbReference>
<dbReference type="SUPFAM" id="SSF49464">
    <property type="entry name" value="Carboxypeptidase regulatory domain-like"/>
    <property type="match status" value="1"/>
</dbReference>
<evidence type="ECO:0000313" key="5">
    <source>
        <dbReference type="Proteomes" id="UP000649739"/>
    </source>
</evidence>